<dbReference type="AlphaFoldDB" id="A0A8B6HLF5"/>
<dbReference type="OrthoDB" id="6117060at2759"/>
<accession>A0A8B6HLF5</accession>
<protein>
    <recommendedName>
        <fullName evidence="3">Death domain-containing protein</fullName>
    </recommendedName>
</protein>
<organism evidence="1 2">
    <name type="scientific">Mytilus galloprovincialis</name>
    <name type="common">Mediterranean mussel</name>
    <dbReference type="NCBI Taxonomy" id="29158"/>
    <lineage>
        <taxon>Eukaryota</taxon>
        <taxon>Metazoa</taxon>
        <taxon>Spiralia</taxon>
        <taxon>Lophotrochozoa</taxon>
        <taxon>Mollusca</taxon>
        <taxon>Bivalvia</taxon>
        <taxon>Autobranchia</taxon>
        <taxon>Pteriomorphia</taxon>
        <taxon>Mytilida</taxon>
        <taxon>Mytiloidea</taxon>
        <taxon>Mytilidae</taxon>
        <taxon>Mytilinae</taxon>
        <taxon>Mytilus</taxon>
    </lineage>
</organism>
<dbReference type="InterPro" id="IPR011029">
    <property type="entry name" value="DEATH-like_dom_sf"/>
</dbReference>
<feature type="non-terminal residue" evidence="1">
    <location>
        <position position="133"/>
    </location>
</feature>
<evidence type="ECO:0000313" key="1">
    <source>
        <dbReference type="EMBL" id="VDI80486.1"/>
    </source>
</evidence>
<dbReference type="EMBL" id="UYJE01010177">
    <property type="protein sequence ID" value="VDI80486.1"/>
    <property type="molecule type" value="Genomic_DNA"/>
</dbReference>
<evidence type="ECO:0008006" key="3">
    <source>
        <dbReference type="Google" id="ProtNLM"/>
    </source>
</evidence>
<proteinExistence type="predicted"/>
<evidence type="ECO:0000313" key="2">
    <source>
        <dbReference type="Proteomes" id="UP000596742"/>
    </source>
</evidence>
<reference evidence="1" key="1">
    <citation type="submission" date="2018-11" db="EMBL/GenBank/DDBJ databases">
        <authorList>
            <person name="Alioto T."/>
            <person name="Alioto T."/>
        </authorList>
    </citation>
    <scope>NUCLEOTIDE SEQUENCE</scope>
</reference>
<comment type="caution">
    <text evidence="1">The sequence shown here is derived from an EMBL/GenBank/DDBJ whole genome shotgun (WGS) entry which is preliminary data.</text>
</comment>
<dbReference type="Proteomes" id="UP000596742">
    <property type="component" value="Unassembled WGS sequence"/>
</dbReference>
<dbReference type="Gene3D" id="1.10.533.10">
    <property type="entry name" value="Death Domain, Fas"/>
    <property type="match status" value="1"/>
</dbReference>
<name>A0A8B6HLF5_MYTGA</name>
<keyword evidence="2" id="KW-1185">Reference proteome</keyword>
<sequence length="133" mass="14984">MNKTWETKEKIAKDKQKFRTFIAALNADGITGNDSNVNFLNSPTDEALSDLSQRLGSGTVQLGIELGLNLAEIEQSCYNCPRLQELNKDILFKWKNKSRVKTTRCLMMALQMVNNGGATHLNELVKNSSMFER</sequence>
<gene>
    <name evidence="1" type="ORF">MGAL_10B011371</name>
</gene>